<dbReference type="EMBL" id="WIUZ02000020">
    <property type="protein sequence ID" value="KAF9779345.1"/>
    <property type="molecule type" value="Genomic_DNA"/>
</dbReference>
<reference evidence="1" key="2">
    <citation type="submission" date="2020-11" db="EMBL/GenBank/DDBJ databases">
        <authorList>
            <consortium name="DOE Joint Genome Institute"/>
            <person name="Kuo A."/>
            <person name="Miyauchi S."/>
            <person name="Kiss E."/>
            <person name="Drula E."/>
            <person name="Kohler A."/>
            <person name="Sanchez-Garcia M."/>
            <person name="Andreopoulos B."/>
            <person name="Barry K.W."/>
            <person name="Bonito G."/>
            <person name="Buee M."/>
            <person name="Carver A."/>
            <person name="Chen C."/>
            <person name="Cichocki N."/>
            <person name="Clum A."/>
            <person name="Culley D."/>
            <person name="Crous P.W."/>
            <person name="Fauchery L."/>
            <person name="Girlanda M."/>
            <person name="Hayes R."/>
            <person name="Keri Z."/>
            <person name="Labutti K."/>
            <person name="Lipzen A."/>
            <person name="Lombard V."/>
            <person name="Magnuson J."/>
            <person name="Maillard F."/>
            <person name="Morin E."/>
            <person name="Murat C."/>
            <person name="Nolan M."/>
            <person name="Ohm R."/>
            <person name="Pangilinan J."/>
            <person name="Pereira M."/>
            <person name="Perotto S."/>
            <person name="Peter M."/>
            <person name="Riley R."/>
            <person name="Sitrit Y."/>
            <person name="Stielow B."/>
            <person name="Szollosi G."/>
            <person name="Zifcakova L."/>
            <person name="Stursova M."/>
            <person name="Spatafora J.W."/>
            <person name="Tedersoo L."/>
            <person name="Vaario L.-M."/>
            <person name="Yamada A."/>
            <person name="Yan M."/>
            <person name="Wang P."/>
            <person name="Xu J."/>
            <person name="Bruns T."/>
            <person name="Baldrian P."/>
            <person name="Vilgalys R."/>
            <person name="Henrissat B."/>
            <person name="Grigoriev I.V."/>
            <person name="Hibbett D."/>
            <person name="Nagy L.G."/>
            <person name="Martin F.M."/>
        </authorList>
    </citation>
    <scope>NUCLEOTIDE SEQUENCE</scope>
    <source>
        <strain evidence="1">UH-Tt-Lm1</strain>
    </source>
</reference>
<gene>
    <name evidence="1" type="ORF">BJ322DRAFT_1013666</name>
</gene>
<organism evidence="1 2">
    <name type="scientific">Thelephora terrestris</name>
    <dbReference type="NCBI Taxonomy" id="56493"/>
    <lineage>
        <taxon>Eukaryota</taxon>
        <taxon>Fungi</taxon>
        <taxon>Dikarya</taxon>
        <taxon>Basidiomycota</taxon>
        <taxon>Agaricomycotina</taxon>
        <taxon>Agaricomycetes</taxon>
        <taxon>Thelephorales</taxon>
        <taxon>Thelephoraceae</taxon>
        <taxon>Thelephora</taxon>
    </lineage>
</organism>
<sequence length="138" mass="16207">MSKSSTQQDFDEEIDDIDDEDELLVDNVDVGTGPYELHPKHSEYQKKLQHVHTLHWKHLVPVPIGPALPRHDRPELYPKYMRLMLILFKPWRTEADLHGGMNDWAQAFDEFVKSCSPEIRKMLDNMQLLHECKDSKNS</sequence>
<name>A0A9P6H501_9AGAM</name>
<proteinExistence type="predicted"/>
<evidence type="ECO:0000313" key="2">
    <source>
        <dbReference type="Proteomes" id="UP000736335"/>
    </source>
</evidence>
<comment type="caution">
    <text evidence="1">The sequence shown here is derived from an EMBL/GenBank/DDBJ whole genome shotgun (WGS) entry which is preliminary data.</text>
</comment>
<dbReference type="AlphaFoldDB" id="A0A9P6H501"/>
<dbReference type="OrthoDB" id="3050185at2759"/>
<feature type="non-terminal residue" evidence="1">
    <location>
        <position position="138"/>
    </location>
</feature>
<evidence type="ECO:0000313" key="1">
    <source>
        <dbReference type="EMBL" id="KAF9779345.1"/>
    </source>
</evidence>
<keyword evidence="2" id="KW-1185">Reference proteome</keyword>
<accession>A0A9P6H501</accession>
<dbReference type="Proteomes" id="UP000736335">
    <property type="component" value="Unassembled WGS sequence"/>
</dbReference>
<protein>
    <submittedName>
        <fullName evidence="1">Uncharacterized protein</fullName>
    </submittedName>
</protein>
<reference evidence="1" key="1">
    <citation type="journal article" date="2020" name="Nat. Commun.">
        <title>Large-scale genome sequencing of mycorrhizal fungi provides insights into the early evolution of symbiotic traits.</title>
        <authorList>
            <person name="Miyauchi S."/>
            <person name="Kiss E."/>
            <person name="Kuo A."/>
            <person name="Drula E."/>
            <person name="Kohler A."/>
            <person name="Sanchez-Garcia M."/>
            <person name="Morin E."/>
            <person name="Andreopoulos B."/>
            <person name="Barry K.W."/>
            <person name="Bonito G."/>
            <person name="Buee M."/>
            <person name="Carver A."/>
            <person name="Chen C."/>
            <person name="Cichocki N."/>
            <person name="Clum A."/>
            <person name="Culley D."/>
            <person name="Crous P.W."/>
            <person name="Fauchery L."/>
            <person name="Girlanda M."/>
            <person name="Hayes R.D."/>
            <person name="Keri Z."/>
            <person name="LaButti K."/>
            <person name="Lipzen A."/>
            <person name="Lombard V."/>
            <person name="Magnuson J."/>
            <person name="Maillard F."/>
            <person name="Murat C."/>
            <person name="Nolan M."/>
            <person name="Ohm R.A."/>
            <person name="Pangilinan J."/>
            <person name="Pereira M.F."/>
            <person name="Perotto S."/>
            <person name="Peter M."/>
            <person name="Pfister S."/>
            <person name="Riley R."/>
            <person name="Sitrit Y."/>
            <person name="Stielow J.B."/>
            <person name="Szollosi G."/>
            <person name="Zifcakova L."/>
            <person name="Stursova M."/>
            <person name="Spatafora J.W."/>
            <person name="Tedersoo L."/>
            <person name="Vaario L.M."/>
            <person name="Yamada A."/>
            <person name="Yan M."/>
            <person name="Wang P."/>
            <person name="Xu J."/>
            <person name="Bruns T."/>
            <person name="Baldrian P."/>
            <person name="Vilgalys R."/>
            <person name="Dunand C."/>
            <person name="Henrissat B."/>
            <person name="Grigoriev I.V."/>
            <person name="Hibbett D."/>
            <person name="Nagy L.G."/>
            <person name="Martin F.M."/>
        </authorList>
    </citation>
    <scope>NUCLEOTIDE SEQUENCE</scope>
    <source>
        <strain evidence="1">UH-Tt-Lm1</strain>
    </source>
</reference>